<organism evidence="2 3">
    <name type="scientific">Mycolicibacter longobardus</name>
    <dbReference type="NCBI Taxonomy" id="1108812"/>
    <lineage>
        <taxon>Bacteria</taxon>
        <taxon>Bacillati</taxon>
        <taxon>Actinomycetota</taxon>
        <taxon>Actinomycetes</taxon>
        <taxon>Mycobacteriales</taxon>
        <taxon>Mycobacteriaceae</taxon>
        <taxon>Mycolicibacter</taxon>
    </lineage>
</organism>
<evidence type="ECO:0000313" key="3">
    <source>
        <dbReference type="Proteomes" id="UP000193866"/>
    </source>
</evidence>
<feature type="domain" description="Ribbon-helix-helix protein CopG" evidence="1">
    <location>
        <begin position="9"/>
        <end position="45"/>
    </location>
</feature>
<dbReference type="STRING" id="1108812.AWC16_05775"/>
<dbReference type="CDD" id="cd21631">
    <property type="entry name" value="RHH_CopG_NikR-like"/>
    <property type="match status" value="1"/>
</dbReference>
<dbReference type="AlphaFoldDB" id="A0A1X1YQA7"/>
<sequence length="78" mass="8384">MISLSSVGLQIYIEEDVDQALGVEARRQRKSKAALIREYLADRLRAPGPDPVDAFIGSFDGDPDLSASVDDVVYGSTG</sequence>
<comment type="caution">
    <text evidence="2">The sequence shown here is derived from an EMBL/GenBank/DDBJ whole genome shotgun (WGS) entry which is preliminary data.</text>
</comment>
<dbReference type="GO" id="GO:0006355">
    <property type="term" value="P:regulation of DNA-templated transcription"/>
    <property type="evidence" value="ECO:0007669"/>
    <property type="project" value="InterPro"/>
</dbReference>
<reference evidence="2 3" key="1">
    <citation type="submission" date="2016-01" db="EMBL/GenBank/DDBJ databases">
        <title>The new phylogeny of the genus Mycobacterium.</title>
        <authorList>
            <person name="Tarcisio F."/>
            <person name="Conor M."/>
            <person name="Antonella G."/>
            <person name="Elisabetta G."/>
            <person name="Giulia F.S."/>
            <person name="Sara T."/>
            <person name="Anna F."/>
            <person name="Clotilde B."/>
            <person name="Roberto B."/>
            <person name="Veronica D.S."/>
            <person name="Fabio R."/>
            <person name="Monica P."/>
            <person name="Olivier J."/>
            <person name="Enrico T."/>
            <person name="Nicola S."/>
        </authorList>
    </citation>
    <scope>NUCLEOTIDE SEQUENCE [LARGE SCALE GENOMIC DNA]</scope>
    <source>
        <strain evidence="2 3">DSM 45394</strain>
    </source>
</reference>
<proteinExistence type="predicted"/>
<keyword evidence="3" id="KW-1185">Reference proteome</keyword>
<evidence type="ECO:0000259" key="1">
    <source>
        <dbReference type="Pfam" id="PF01402"/>
    </source>
</evidence>
<protein>
    <submittedName>
        <fullName evidence="2">Antitoxin</fullName>
    </submittedName>
</protein>
<dbReference type="InterPro" id="IPR002145">
    <property type="entry name" value="CopG"/>
</dbReference>
<accession>A0A1X1YQA7</accession>
<dbReference type="Proteomes" id="UP000193866">
    <property type="component" value="Unassembled WGS sequence"/>
</dbReference>
<dbReference type="OrthoDB" id="4735331at2"/>
<evidence type="ECO:0000313" key="2">
    <source>
        <dbReference type="EMBL" id="ORW13232.1"/>
    </source>
</evidence>
<gene>
    <name evidence="2" type="ORF">AWC16_05775</name>
</gene>
<dbReference type="EMBL" id="LQPG01000009">
    <property type="protein sequence ID" value="ORW13232.1"/>
    <property type="molecule type" value="Genomic_DNA"/>
</dbReference>
<name>A0A1X1YQA7_9MYCO</name>
<dbReference type="Pfam" id="PF01402">
    <property type="entry name" value="RHH_1"/>
    <property type="match status" value="1"/>
</dbReference>